<evidence type="ECO:0000256" key="4">
    <source>
        <dbReference type="ARBA" id="ARBA00023136"/>
    </source>
</evidence>
<evidence type="ECO:0000256" key="3">
    <source>
        <dbReference type="ARBA" id="ARBA00022989"/>
    </source>
</evidence>
<dbReference type="InterPro" id="IPR010652">
    <property type="entry name" value="DUF1232"/>
</dbReference>
<feature type="domain" description="DUF1232" evidence="6">
    <location>
        <begin position="31"/>
        <end position="66"/>
    </location>
</feature>
<feature type="transmembrane region" description="Helical" evidence="5">
    <location>
        <begin position="100"/>
        <end position="118"/>
    </location>
</feature>
<reference evidence="7 8" key="1">
    <citation type="submission" date="2019-08" db="EMBL/GenBank/DDBJ databases">
        <title>In-depth cultivation of the pig gut microbiome towards novel bacterial diversity and tailored functional studies.</title>
        <authorList>
            <person name="Wylensek D."/>
            <person name="Hitch T.C.A."/>
            <person name="Clavel T."/>
        </authorList>
    </citation>
    <scope>NUCLEOTIDE SEQUENCE [LARGE SCALE GENOMIC DNA]</scope>
    <source>
        <strain evidence="7 8">Bifido-178-WT-2B</strain>
    </source>
</reference>
<evidence type="ECO:0000256" key="1">
    <source>
        <dbReference type="ARBA" id="ARBA00004127"/>
    </source>
</evidence>
<keyword evidence="3 5" id="KW-1133">Transmembrane helix</keyword>
<keyword evidence="4 5" id="KW-0472">Membrane</keyword>
<dbReference type="AlphaFoldDB" id="A0A6A8MAT4"/>
<keyword evidence="2 5" id="KW-0812">Transmembrane</keyword>
<dbReference type="GO" id="GO:0012505">
    <property type="term" value="C:endomembrane system"/>
    <property type="evidence" value="ECO:0007669"/>
    <property type="project" value="UniProtKB-SubCell"/>
</dbReference>
<comment type="subcellular location">
    <subcellularLocation>
        <location evidence="1">Endomembrane system</location>
        <topology evidence="1">Multi-pass membrane protein</topology>
    </subcellularLocation>
</comment>
<dbReference type="Pfam" id="PF06803">
    <property type="entry name" value="DUF1232"/>
    <property type="match status" value="1"/>
</dbReference>
<gene>
    <name evidence="7" type="ORF">FYJ62_04060</name>
</gene>
<evidence type="ECO:0000256" key="5">
    <source>
        <dbReference type="SAM" id="Phobius"/>
    </source>
</evidence>
<comment type="caution">
    <text evidence="7">The sequence shown here is derived from an EMBL/GenBank/DDBJ whole genome shotgun (WGS) entry which is preliminary data.</text>
</comment>
<evidence type="ECO:0000313" key="7">
    <source>
        <dbReference type="EMBL" id="MST86835.1"/>
    </source>
</evidence>
<evidence type="ECO:0000256" key="2">
    <source>
        <dbReference type="ARBA" id="ARBA00022692"/>
    </source>
</evidence>
<accession>A0A6A8MAT4</accession>
<evidence type="ECO:0000313" key="8">
    <source>
        <dbReference type="Proteomes" id="UP000438120"/>
    </source>
</evidence>
<keyword evidence="8" id="KW-1185">Reference proteome</keyword>
<dbReference type="OrthoDB" id="9800202at2"/>
<evidence type="ECO:0000259" key="6">
    <source>
        <dbReference type="Pfam" id="PF06803"/>
    </source>
</evidence>
<proteinExistence type="predicted"/>
<sequence>MNKLKQTARKLKPDLPALALALKDPAMPLVAKLLAAITVAYALSPVDLVPDFIPVLGYLDDLLILPALAALTCKLIPAEVWDRCRKASAGVWAGGKPKKWYYAIPVVIFWLLLLFVIYKSFFSR</sequence>
<dbReference type="RefSeq" id="WP_154548006.1">
    <property type="nucleotide sequence ID" value="NZ_VUMX01000008.1"/>
</dbReference>
<organism evidence="7 8">
    <name type="scientific">Lactobacillus porci</name>
    <dbReference type="NCBI Taxonomy" id="2012477"/>
    <lineage>
        <taxon>Bacteria</taxon>
        <taxon>Bacillati</taxon>
        <taxon>Bacillota</taxon>
        <taxon>Bacilli</taxon>
        <taxon>Lactobacillales</taxon>
        <taxon>Lactobacillaceae</taxon>
        <taxon>Lactobacillus</taxon>
    </lineage>
</organism>
<protein>
    <submittedName>
        <fullName evidence="7">DUF1232 domain-containing protein</fullName>
    </submittedName>
</protein>
<dbReference type="EMBL" id="VUMX01000008">
    <property type="protein sequence ID" value="MST86835.1"/>
    <property type="molecule type" value="Genomic_DNA"/>
</dbReference>
<dbReference type="Proteomes" id="UP000438120">
    <property type="component" value="Unassembled WGS sequence"/>
</dbReference>
<name>A0A6A8MAT4_9LACO</name>